<dbReference type="Proteomes" id="UP001281147">
    <property type="component" value="Unassembled WGS sequence"/>
</dbReference>
<organism evidence="1 2">
    <name type="scientific">Vermiconidia calcicola</name>
    <dbReference type="NCBI Taxonomy" id="1690605"/>
    <lineage>
        <taxon>Eukaryota</taxon>
        <taxon>Fungi</taxon>
        <taxon>Dikarya</taxon>
        <taxon>Ascomycota</taxon>
        <taxon>Pezizomycotina</taxon>
        <taxon>Dothideomycetes</taxon>
        <taxon>Dothideomycetidae</taxon>
        <taxon>Mycosphaerellales</taxon>
        <taxon>Extremaceae</taxon>
        <taxon>Vermiconidia</taxon>
    </lineage>
</organism>
<evidence type="ECO:0000313" key="2">
    <source>
        <dbReference type="Proteomes" id="UP001281147"/>
    </source>
</evidence>
<protein>
    <submittedName>
        <fullName evidence="1">Uncharacterized protein</fullName>
    </submittedName>
</protein>
<reference evidence="1" key="1">
    <citation type="submission" date="2023-07" db="EMBL/GenBank/DDBJ databases">
        <title>Black Yeasts Isolated from many extreme environments.</title>
        <authorList>
            <person name="Coleine C."/>
            <person name="Stajich J.E."/>
            <person name="Selbmann L."/>
        </authorList>
    </citation>
    <scope>NUCLEOTIDE SEQUENCE</scope>
    <source>
        <strain evidence="1">CCFEE 5714</strain>
    </source>
</reference>
<accession>A0ACC3NNJ4</accession>
<evidence type="ECO:0000313" key="1">
    <source>
        <dbReference type="EMBL" id="KAK3719462.1"/>
    </source>
</evidence>
<comment type="caution">
    <text evidence="1">The sequence shown here is derived from an EMBL/GenBank/DDBJ whole genome shotgun (WGS) entry which is preliminary data.</text>
</comment>
<gene>
    <name evidence="1" type="ORF">LTR37_004320</name>
</gene>
<proteinExistence type="predicted"/>
<name>A0ACC3NNJ4_9PEZI</name>
<keyword evidence="2" id="KW-1185">Reference proteome</keyword>
<dbReference type="EMBL" id="JAUTXU010000026">
    <property type="protein sequence ID" value="KAK3719462.1"/>
    <property type="molecule type" value="Genomic_DNA"/>
</dbReference>
<sequence>MWSLEHVQWACIRVVANTSLYVRHSPWLSPTTQPDSVKTYQCRANLYPCRIFKPRGHSGQDTLPLVIRAHGGGFVVNNPTVDDPIARHLADNARCIVVSIDYAKAPQSKFPAAYEDVIAQSLAVIDDTDLPLDRSKVVLCGSSAGGNLVLAAAQDPRLLSKVMGVAAIYPAVDMVTDGDAKMATRPDASIPDFIGNSYSSIERLYLDAAQKPSLTDVRLSPTYFATRDSLPPNVLLIGCEHDMFCHEGEAMADKLAALTNGAKEHTEAGWRGPGVQWHKVFGQPHAFEAFPAKTPEKEKARIDALDAMFSVISEWLIDVFSHSNITDPAMDVPSEGPIANSRAQVEVNLKQESRLRRYCAIDSWRKSSSIHQD</sequence>